<organism evidence="2 3">
    <name type="scientific">Sorangium cellulosum</name>
    <name type="common">Polyangium cellulosum</name>
    <dbReference type="NCBI Taxonomy" id="56"/>
    <lineage>
        <taxon>Bacteria</taxon>
        <taxon>Pseudomonadati</taxon>
        <taxon>Myxococcota</taxon>
        <taxon>Polyangia</taxon>
        <taxon>Polyangiales</taxon>
        <taxon>Polyangiaceae</taxon>
        <taxon>Sorangium</taxon>
    </lineage>
</organism>
<gene>
    <name evidence="2" type="ORF">BE15_02030</name>
</gene>
<dbReference type="OrthoDB" id="4682509at2"/>
<comment type="caution">
    <text evidence="2">The sequence shown here is derived from an EMBL/GenBank/DDBJ whole genome shotgun (WGS) entry which is preliminary data.</text>
</comment>
<feature type="region of interest" description="Disordered" evidence="1">
    <location>
        <begin position="277"/>
        <end position="366"/>
    </location>
</feature>
<proteinExistence type="predicted"/>
<feature type="compositionally biased region" description="Pro residues" evidence="1">
    <location>
        <begin position="325"/>
        <end position="352"/>
    </location>
</feature>
<dbReference type="EMBL" id="JEMA01000876">
    <property type="protein sequence ID" value="KYF64904.1"/>
    <property type="molecule type" value="Genomic_DNA"/>
</dbReference>
<evidence type="ECO:0000313" key="2">
    <source>
        <dbReference type="EMBL" id="KYF64904.1"/>
    </source>
</evidence>
<sequence length="366" mass="39791">MPAPLPLETRVRIASALVEGNSLRATARMVEVARGTVLDFALRLGEGCIRLHNRMARGLAAHVIQMDEMWSYVQKKQARVTAKDAAEHGDAYLYVALDANTKLAISYHVGKRDGENTEAFVKDLRARLTVVPHVTSDGWQPYIEAMFANFRGSADYAQCVKNYRGGPQRSPDHRYEPSRDVFVTKTPVFGAPKDELMSTSFVERFNLTTRHTVGRTRRLCLAFSKTIRGHRAAIGLGIASYNWVRAHGTLGTTPAVAAGLAERPWTLAELVTAALAEEDTAPPVPQPLKLEPRPGEEPAPARELPGGRGWLRLVSGGSATSTPTAPQPPPVALVAAPPEPEPPPSEPPPAPGPRRMVQLSLFGELE</sequence>
<reference evidence="2 3" key="1">
    <citation type="submission" date="2014-02" db="EMBL/GenBank/DDBJ databases">
        <title>The small core and large imbalanced accessory genome model reveals a collaborative survival strategy of Sorangium cellulosum strains in nature.</title>
        <authorList>
            <person name="Han K."/>
            <person name="Peng R."/>
            <person name="Blom J."/>
            <person name="Li Y.-Z."/>
        </authorList>
    </citation>
    <scope>NUCLEOTIDE SEQUENCE [LARGE SCALE GENOMIC DNA]</scope>
    <source>
        <strain evidence="2 3">So0008-312</strain>
    </source>
</reference>
<protein>
    <submittedName>
        <fullName evidence="2">Transposase</fullName>
    </submittedName>
</protein>
<feature type="compositionally biased region" description="Basic and acidic residues" evidence="1">
    <location>
        <begin position="290"/>
        <end position="300"/>
    </location>
</feature>
<dbReference type="RefSeq" id="WP_061611445.1">
    <property type="nucleotide sequence ID" value="NZ_JEMA01000876.1"/>
</dbReference>
<evidence type="ECO:0000313" key="3">
    <source>
        <dbReference type="Proteomes" id="UP000075260"/>
    </source>
</evidence>
<name>A0A150QA92_SORCE</name>
<accession>A0A150QA92</accession>
<evidence type="ECO:0000256" key="1">
    <source>
        <dbReference type="SAM" id="MobiDB-lite"/>
    </source>
</evidence>
<dbReference type="Proteomes" id="UP000075260">
    <property type="component" value="Unassembled WGS sequence"/>
</dbReference>
<dbReference type="AlphaFoldDB" id="A0A150QA92"/>